<evidence type="ECO:0000313" key="3">
    <source>
        <dbReference type="EMBL" id="VAW55462.1"/>
    </source>
</evidence>
<dbReference type="PANTHER" id="PTHR40252:SF2">
    <property type="entry name" value="BLR0328 PROTEIN"/>
    <property type="match status" value="1"/>
</dbReference>
<reference evidence="3" key="1">
    <citation type="submission" date="2018-06" db="EMBL/GenBank/DDBJ databases">
        <authorList>
            <person name="Zhirakovskaya E."/>
        </authorList>
    </citation>
    <scope>NUCLEOTIDE SEQUENCE</scope>
</reference>
<proteinExistence type="predicted"/>
<dbReference type="Pfam" id="PF08495">
    <property type="entry name" value="FIST"/>
    <property type="match status" value="1"/>
</dbReference>
<dbReference type="PANTHER" id="PTHR40252">
    <property type="entry name" value="BLR0328 PROTEIN"/>
    <property type="match status" value="1"/>
</dbReference>
<organism evidence="3">
    <name type="scientific">hydrothermal vent metagenome</name>
    <dbReference type="NCBI Taxonomy" id="652676"/>
    <lineage>
        <taxon>unclassified sequences</taxon>
        <taxon>metagenomes</taxon>
        <taxon>ecological metagenomes</taxon>
    </lineage>
</organism>
<dbReference type="SMART" id="SM01204">
    <property type="entry name" value="FIST_C"/>
    <property type="match status" value="1"/>
</dbReference>
<dbReference type="SMART" id="SM00897">
    <property type="entry name" value="FIST"/>
    <property type="match status" value="1"/>
</dbReference>
<gene>
    <name evidence="3" type="ORF">MNBD_GAMMA05-2490</name>
</gene>
<dbReference type="InterPro" id="IPR019494">
    <property type="entry name" value="FIST_C"/>
</dbReference>
<sequence length="380" mass="41489">MQVFTYRYSKKSQWDKEPDASLDSDSTLLLFFGSAHSEDVESTLHSLSKNFPLSLKMGCSTAGEIYEDAIYEHGISLAIIKFDKTKIKVASELLSNNGEDGVHCGERVANALNADGLRSIFVLSDGIDVNGSELVAAISSQIDDSVILTGGLGGDDDRFEKTWTWKDGEMLSGCITAVGFYGESINIEHGSRGGWDVLGTNREVTKSKDNVLYELDGQPALALYKKYLGDRADGLPGTGLLFPLAIKNDEEIDGYTVRTILGINEEEDSITFAGNIPEGVFVRLMSANFDRLIDGAADAAGDININEYSRGSIMNIAISCVGRRLILGQRAEEEIEVVANELPEQVKQIGFYSYGEISPLSSGRCDLHNQTMTLTTFWED</sequence>
<dbReference type="AlphaFoldDB" id="A0A3B0WW68"/>
<evidence type="ECO:0008006" key="4">
    <source>
        <dbReference type="Google" id="ProtNLM"/>
    </source>
</evidence>
<evidence type="ECO:0000259" key="1">
    <source>
        <dbReference type="SMART" id="SM00897"/>
    </source>
</evidence>
<dbReference type="EMBL" id="UOFE01000048">
    <property type="protein sequence ID" value="VAW55462.1"/>
    <property type="molecule type" value="Genomic_DNA"/>
</dbReference>
<accession>A0A3B0WW68</accession>
<evidence type="ECO:0000259" key="2">
    <source>
        <dbReference type="SMART" id="SM01204"/>
    </source>
</evidence>
<feature type="domain" description="FIST" evidence="1">
    <location>
        <begin position="25"/>
        <end position="219"/>
    </location>
</feature>
<dbReference type="Pfam" id="PF10442">
    <property type="entry name" value="FIST_C"/>
    <property type="match status" value="1"/>
</dbReference>
<dbReference type="InterPro" id="IPR013702">
    <property type="entry name" value="FIST_domain_N"/>
</dbReference>
<protein>
    <recommendedName>
        <fullName evidence="4">Histidine kinase</fullName>
    </recommendedName>
</protein>
<feature type="domain" description="FIST C-domain" evidence="2">
    <location>
        <begin position="220"/>
        <end position="360"/>
    </location>
</feature>
<name>A0A3B0WW68_9ZZZZ</name>